<evidence type="ECO:0000313" key="2">
    <source>
        <dbReference type="EMBL" id="WML90950.1"/>
    </source>
</evidence>
<feature type="signal peptide" evidence="1">
    <location>
        <begin position="1"/>
        <end position="18"/>
    </location>
</feature>
<keyword evidence="3" id="KW-1185">Reference proteome</keyword>
<organism evidence="2 3">
    <name type="scientific">Thiothrix lacustris</name>
    <dbReference type="NCBI Taxonomy" id="525917"/>
    <lineage>
        <taxon>Bacteria</taxon>
        <taxon>Pseudomonadati</taxon>
        <taxon>Pseudomonadota</taxon>
        <taxon>Gammaproteobacteria</taxon>
        <taxon>Thiotrichales</taxon>
        <taxon>Thiotrichaceae</taxon>
        <taxon>Thiothrix</taxon>
    </lineage>
</organism>
<keyword evidence="1" id="KW-0732">Signal</keyword>
<dbReference type="EMBL" id="CP133218">
    <property type="protein sequence ID" value="WML90950.1"/>
    <property type="molecule type" value="Genomic_DNA"/>
</dbReference>
<dbReference type="RefSeq" id="WP_308895559.1">
    <property type="nucleotide sequence ID" value="NZ_CP133218.1"/>
</dbReference>
<proteinExistence type="predicted"/>
<sequence length="107" mass="11653">MKYFFSLPVLLLCLNAHADSWTGVDKSKHFAVSGILGGAAYAYTHNRTQAFGLALLPGILKEVADSQSDSKTFNEKDLVWDALGAAVGVQAGHWIIDPERITYSAHF</sequence>
<accession>A0ABY9MU98</accession>
<protein>
    <recommendedName>
        <fullName evidence="4">Lipoprotein</fullName>
    </recommendedName>
</protein>
<dbReference type="Proteomes" id="UP001236657">
    <property type="component" value="Chromosome"/>
</dbReference>
<evidence type="ECO:0000256" key="1">
    <source>
        <dbReference type="SAM" id="SignalP"/>
    </source>
</evidence>
<evidence type="ECO:0008006" key="4">
    <source>
        <dbReference type="Google" id="ProtNLM"/>
    </source>
</evidence>
<name>A0ABY9MU98_9GAMM</name>
<feature type="chain" id="PRO_5045308386" description="Lipoprotein" evidence="1">
    <location>
        <begin position="19"/>
        <end position="107"/>
    </location>
</feature>
<reference evidence="2 3" key="1">
    <citation type="submission" date="2023-08" db="EMBL/GenBank/DDBJ databases">
        <title>New molecular markers tilS and rpoB for phylogenetic and monitoring studies of the genus Thiothrix biodiversity.</title>
        <authorList>
            <person name="Ravin N.V."/>
            <person name="Smolyakov D."/>
            <person name="Markov N.D."/>
            <person name="Beletsky A.V."/>
            <person name="Mardanov A.V."/>
            <person name="Rudenko T.S."/>
            <person name="Grabovich M.Y."/>
        </authorList>
    </citation>
    <scope>NUCLEOTIDE SEQUENCE [LARGE SCALE GENOMIC DNA]</scope>
    <source>
        <strain evidence="2 3">MK1</strain>
    </source>
</reference>
<gene>
    <name evidence="2" type="ORF">RCF98_01035</name>
</gene>
<evidence type="ECO:0000313" key="3">
    <source>
        <dbReference type="Proteomes" id="UP001236657"/>
    </source>
</evidence>